<dbReference type="Proteomes" id="UP001385951">
    <property type="component" value="Unassembled WGS sequence"/>
</dbReference>
<keyword evidence="3" id="KW-1185">Reference proteome</keyword>
<protein>
    <recommendedName>
        <fullName evidence="1">ARID domain-containing protein</fullName>
    </recommendedName>
</protein>
<dbReference type="EMBL" id="JASBNA010000006">
    <property type="protein sequence ID" value="KAK7691144.1"/>
    <property type="molecule type" value="Genomic_DNA"/>
</dbReference>
<evidence type="ECO:0000259" key="1">
    <source>
        <dbReference type="PROSITE" id="PS51011"/>
    </source>
</evidence>
<dbReference type="AlphaFoldDB" id="A0AAW0GJ12"/>
<proteinExistence type="predicted"/>
<dbReference type="InterPro" id="IPR001606">
    <property type="entry name" value="ARID_dom"/>
</dbReference>
<sequence>MLINPAEERFQKEYHAFLYPDIPYVAGDKVLIPLHPHREGFISGYRVWAIVQYYGGYRQLQHSNASHATEVFKSAILGSGVFGIDAPDPTIPMIRFLMLRYETEFLDFERHCRTMEGELEWPIVPESYFRLEHSPPEDNAVLRQFLEPRVRVGRSLDWDKYRPKFSSNSLIATSTAYYPTPWVLSPKDFYTRYSKMAHDFGVKLPENRAAEHLNVQVDGSTVNLYMLHSTLAWFGRYEYLQTTSQKHQDETWRSIAERHLQRPLELPDNAALVKLFKMCYINHVLPFDWRFLRWSDKPTIFGYPASFTRPILRALKDYHLPEA</sequence>
<name>A0AAW0GJ12_9APHY</name>
<feature type="domain" description="ARID" evidence="1">
    <location>
        <begin position="183"/>
        <end position="292"/>
    </location>
</feature>
<reference evidence="2 3" key="1">
    <citation type="submission" date="2022-09" db="EMBL/GenBank/DDBJ databases">
        <authorList>
            <person name="Palmer J.M."/>
        </authorList>
    </citation>
    <scope>NUCLEOTIDE SEQUENCE [LARGE SCALE GENOMIC DNA]</scope>
    <source>
        <strain evidence="2 3">DSM 7382</strain>
    </source>
</reference>
<accession>A0AAW0GJ12</accession>
<comment type="caution">
    <text evidence="2">The sequence shown here is derived from an EMBL/GenBank/DDBJ whole genome shotgun (WGS) entry which is preliminary data.</text>
</comment>
<evidence type="ECO:0000313" key="3">
    <source>
        <dbReference type="Proteomes" id="UP001385951"/>
    </source>
</evidence>
<organism evidence="2 3">
    <name type="scientific">Cerrena zonata</name>
    <dbReference type="NCBI Taxonomy" id="2478898"/>
    <lineage>
        <taxon>Eukaryota</taxon>
        <taxon>Fungi</taxon>
        <taxon>Dikarya</taxon>
        <taxon>Basidiomycota</taxon>
        <taxon>Agaricomycotina</taxon>
        <taxon>Agaricomycetes</taxon>
        <taxon>Polyporales</taxon>
        <taxon>Cerrenaceae</taxon>
        <taxon>Cerrena</taxon>
    </lineage>
</organism>
<evidence type="ECO:0000313" key="2">
    <source>
        <dbReference type="EMBL" id="KAK7691144.1"/>
    </source>
</evidence>
<dbReference type="GO" id="GO:0003677">
    <property type="term" value="F:DNA binding"/>
    <property type="evidence" value="ECO:0007669"/>
    <property type="project" value="InterPro"/>
</dbReference>
<gene>
    <name evidence="2" type="ORF">QCA50_006247</name>
</gene>
<dbReference type="InterPro" id="IPR036431">
    <property type="entry name" value="ARID_dom_sf"/>
</dbReference>
<dbReference type="SUPFAM" id="SSF46774">
    <property type="entry name" value="ARID-like"/>
    <property type="match status" value="1"/>
</dbReference>
<dbReference type="PROSITE" id="PS51011">
    <property type="entry name" value="ARID"/>
    <property type="match status" value="1"/>
</dbReference>